<dbReference type="AlphaFoldDB" id="A0A4R0NC70"/>
<proteinExistence type="inferred from homology"/>
<evidence type="ECO:0000259" key="6">
    <source>
        <dbReference type="Pfam" id="PF08281"/>
    </source>
</evidence>
<evidence type="ECO:0000256" key="1">
    <source>
        <dbReference type="ARBA" id="ARBA00010641"/>
    </source>
</evidence>
<evidence type="ECO:0000256" key="3">
    <source>
        <dbReference type="ARBA" id="ARBA00023082"/>
    </source>
</evidence>
<comment type="caution">
    <text evidence="7">The sequence shown here is derived from an EMBL/GenBank/DDBJ whole genome shotgun (WGS) entry which is preliminary data.</text>
</comment>
<dbReference type="InterPro" id="IPR013325">
    <property type="entry name" value="RNA_pol_sigma_r2"/>
</dbReference>
<evidence type="ECO:0000313" key="8">
    <source>
        <dbReference type="Proteomes" id="UP000291117"/>
    </source>
</evidence>
<dbReference type="OrthoDB" id="656273at2"/>
<protein>
    <submittedName>
        <fullName evidence="7">RNA polymerase sigma-70 factor</fullName>
    </submittedName>
</protein>
<sequence length="189" mass="21757">MHSSSIELREQTPHTAYSFEELFKDNYAKLCHFAIQFLKDDDAAKDIVQEVFVTYWNMDERPVHNALSVNAFLYASVRNACLNKLRRQKLEHGFLNEQDSEPSEDAVALNSMIRSEVLAELHKVITTLPDNCQKIFRMGYLEGLKNPQIAEELGLSINTVKTQKKRGLQLLKMRLNPDLFAIISVFLLK</sequence>
<keyword evidence="4" id="KW-0804">Transcription</keyword>
<dbReference type="GO" id="GO:0006352">
    <property type="term" value="P:DNA-templated transcription initiation"/>
    <property type="evidence" value="ECO:0007669"/>
    <property type="project" value="InterPro"/>
</dbReference>
<evidence type="ECO:0000259" key="5">
    <source>
        <dbReference type="Pfam" id="PF04542"/>
    </source>
</evidence>
<name>A0A4R0NC70_9SPHI</name>
<dbReference type="NCBIfam" id="TIGR02985">
    <property type="entry name" value="Sig70_bacteroi1"/>
    <property type="match status" value="1"/>
</dbReference>
<dbReference type="CDD" id="cd06171">
    <property type="entry name" value="Sigma70_r4"/>
    <property type="match status" value="1"/>
</dbReference>
<organism evidence="7 8">
    <name type="scientific">Pedobacter hiemivivus</name>
    <dbReference type="NCBI Taxonomy" id="2530454"/>
    <lineage>
        <taxon>Bacteria</taxon>
        <taxon>Pseudomonadati</taxon>
        <taxon>Bacteroidota</taxon>
        <taxon>Sphingobacteriia</taxon>
        <taxon>Sphingobacteriales</taxon>
        <taxon>Sphingobacteriaceae</taxon>
        <taxon>Pedobacter</taxon>
    </lineage>
</organism>
<dbReference type="InterPro" id="IPR014327">
    <property type="entry name" value="RNA_pol_sigma70_bacteroid"/>
</dbReference>
<feature type="domain" description="RNA polymerase sigma-70 region 2" evidence="5">
    <location>
        <begin position="22"/>
        <end position="89"/>
    </location>
</feature>
<dbReference type="Gene3D" id="1.10.1740.10">
    <property type="match status" value="1"/>
</dbReference>
<dbReference type="Gene3D" id="1.10.10.10">
    <property type="entry name" value="Winged helix-like DNA-binding domain superfamily/Winged helix DNA-binding domain"/>
    <property type="match status" value="1"/>
</dbReference>
<dbReference type="SUPFAM" id="SSF88946">
    <property type="entry name" value="Sigma2 domain of RNA polymerase sigma factors"/>
    <property type="match status" value="1"/>
</dbReference>
<keyword evidence="2" id="KW-0805">Transcription regulation</keyword>
<comment type="similarity">
    <text evidence="1">Belongs to the sigma-70 factor family. ECF subfamily.</text>
</comment>
<dbReference type="NCBIfam" id="TIGR02937">
    <property type="entry name" value="sigma70-ECF"/>
    <property type="match status" value="1"/>
</dbReference>
<dbReference type="Proteomes" id="UP000291117">
    <property type="component" value="Unassembled WGS sequence"/>
</dbReference>
<dbReference type="PANTHER" id="PTHR43133:SF46">
    <property type="entry name" value="RNA POLYMERASE SIGMA-70 FACTOR ECF SUBFAMILY"/>
    <property type="match status" value="1"/>
</dbReference>
<dbReference type="SUPFAM" id="SSF88659">
    <property type="entry name" value="Sigma3 and sigma4 domains of RNA polymerase sigma factors"/>
    <property type="match status" value="1"/>
</dbReference>
<dbReference type="InterPro" id="IPR036388">
    <property type="entry name" value="WH-like_DNA-bd_sf"/>
</dbReference>
<accession>A0A4R0NC70</accession>
<keyword evidence="3" id="KW-0731">Sigma factor</keyword>
<gene>
    <name evidence="7" type="ORF">EZ444_08345</name>
</gene>
<dbReference type="GO" id="GO:0003677">
    <property type="term" value="F:DNA binding"/>
    <property type="evidence" value="ECO:0007669"/>
    <property type="project" value="InterPro"/>
</dbReference>
<dbReference type="Pfam" id="PF08281">
    <property type="entry name" value="Sigma70_r4_2"/>
    <property type="match status" value="1"/>
</dbReference>
<dbReference type="GO" id="GO:0016987">
    <property type="term" value="F:sigma factor activity"/>
    <property type="evidence" value="ECO:0007669"/>
    <property type="project" value="UniProtKB-KW"/>
</dbReference>
<dbReference type="InterPro" id="IPR013324">
    <property type="entry name" value="RNA_pol_sigma_r3/r4-like"/>
</dbReference>
<reference evidence="7 8" key="1">
    <citation type="submission" date="2019-02" db="EMBL/GenBank/DDBJ databases">
        <title>Pedobacter sp. RP-3-8 sp. nov., isolated from Arctic soil.</title>
        <authorList>
            <person name="Dahal R.H."/>
        </authorList>
    </citation>
    <scope>NUCLEOTIDE SEQUENCE [LARGE SCALE GENOMIC DNA]</scope>
    <source>
        <strain evidence="7 8">RP-3-8</strain>
    </source>
</reference>
<dbReference type="Pfam" id="PF04542">
    <property type="entry name" value="Sigma70_r2"/>
    <property type="match status" value="1"/>
</dbReference>
<dbReference type="PANTHER" id="PTHR43133">
    <property type="entry name" value="RNA POLYMERASE ECF-TYPE SIGMA FACTO"/>
    <property type="match status" value="1"/>
</dbReference>
<evidence type="ECO:0000256" key="2">
    <source>
        <dbReference type="ARBA" id="ARBA00023015"/>
    </source>
</evidence>
<dbReference type="InterPro" id="IPR007627">
    <property type="entry name" value="RNA_pol_sigma70_r2"/>
</dbReference>
<dbReference type="InterPro" id="IPR014284">
    <property type="entry name" value="RNA_pol_sigma-70_dom"/>
</dbReference>
<feature type="domain" description="RNA polymerase sigma factor 70 region 4 type 2" evidence="6">
    <location>
        <begin position="119"/>
        <end position="171"/>
    </location>
</feature>
<keyword evidence="8" id="KW-1185">Reference proteome</keyword>
<dbReference type="InterPro" id="IPR013249">
    <property type="entry name" value="RNA_pol_sigma70_r4_t2"/>
</dbReference>
<dbReference type="EMBL" id="SJSM01000003">
    <property type="protein sequence ID" value="TCC97910.1"/>
    <property type="molecule type" value="Genomic_DNA"/>
</dbReference>
<evidence type="ECO:0000313" key="7">
    <source>
        <dbReference type="EMBL" id="TCC97910.1"/>
    </source>
</evidence>
<evidence type="ECO:0000256" key="4">
    <source>
        <dbReference type="ARBA" id="ARBA00023163"/>
    </source>
</evidence>
<dbReference type="InterPro" id="IPR039425">
    <property type="entry name" value="RNA_pol_sigma-70-like"/>
</dbReference>